<protein>
    <submittedName>
        <fullName evidence="1">Uncharacterized protein</fullName>
    </submittedName>
</protein>
<comment type="caution">
    <text evidence="1">The sequence shown here is derived from an EMBL/GenBank/DDBJ whole genome shotgun (WGS) entry which is preliminary data.</text>
</comment>
<dbReference type="AlphaFoldDB" id="A0A0G1CFV6"/>
<dbReference type="Proteomes" id="UP000034837">
    <property type="component" value="Unassembled WGS sequence"/>
</dbReference>
<reference evidence="1 2" key="1">
    <citation type="journal article" date="2015" name="Nature">
        <title>rRNA introns, odd ribosomes, and small enigmatic genomes across a large radiation of phyla.</title>
        <authorList>
            <person name="Brown C.T."/>
            <person name="Hug L.A."/>
            <person name="Thomas B.C."/>
            <person name="Sharon I."/>
            <person name="Castelle C.J."/>
            <person name="Singh A."/>
            <person name="Wilkins M.J."/>
            <person name="Williams K.H."/>
            <person name="Banfield J.F."/>
        </authorList>
    </citation>
    <scope>NUCLEOTIDE SEQUENCE [LARGE SCALE GENOMIC DNA]</scope>
</reference>
<dbReference type="EMBL" id="LCDO01000001">
    <property type="protein sequence ID" value="KKS57451.1"/>
    <property type="molecule type" value="Genomic_DNA"/>
</dbReference>
<name>A0A0G1CFV6_9BACT</name>
<sequence length="106" mass="12054">MSKDVIFRVGLIAQKNDPTRGVREGFVFSEVYVQSIIRQYFQGGNCGFSGKRLNINLEFGQTFIGSEDGRGFFEPFVKISWHCEDGILQEESDSFANYIRATLGRE</sequence>
<gene>
    <name evidence="1" type="ORF">UV20_C0001G0091</name>
</gene>
<proteinExistence type="predicted"/>
<organism evidence="1 2">
    <name type="scientific">Candidatus Magasanikbacteria bacterium GW2011_GWA2_42_32</name>
    <dbReference type="NCBI Taxonomy" id="1619039"/>
    <lineage>
        <taxon>Bacteria</taxon>
        <taxon>Candidatus Magasanikiibacteriota</taxon>
    </lineage>
</organism>
<evidence type="ECO:0000313" key="2">
    <source>
        <dbReference type="Proteomes" id="UP000034837"/>
    </source>
</evidence>
<accession>A0A0G1CFV6</accession>
<evidence type="ECO:0000313" key="1">
    <source>
        <dbReference type="EMBL" id="KKS57451.1"/>
    </source>
</evidence>